<protein>
    <submittedName>
        <fullName evidence="1">Uncharacterized protein</fullName>
    </submittedName>
</protein>
<organism evidence="1">
    <name type="scientific">bioreactor metagenome</name>
    <dbReference type="NCBI Taxonomy" id="1076179"/>
    <lineage>
        <taxon>unclassified sequences</taxon>
        <taxon>metagenomes</taxon>
        <taxon>ecological metagenomes</taxon>
    </lineage>
</organism>
<sequence length="72" mass="8421">MKFRKETLVANITIRMHLIEKNRHMGVSEFMQMPRRQFSAPDIVGGDYNVGTVFIGYRYGIYSRIFHTGSLH</sequence>
<dbReference type="EMBL" id="VSSQ01070660">
    <property type="protein sequence ID" value="MPN22435.1"/>
    <property type="molecule type" value="Genomic_DNA"/>
</dbReference>
<gene>
    <name evidence="1" type="ORF">SDC9_169818</name>
</gene>
<reference evidence="1" key="1">
    <citation type="submission" date="2019-08" db="EMBL/GenBank/DDBJ databases">
        <authorList>
            <person name="Kucharzyk K."/>
            <person name="Murdoch R.W."/>
            <person name="Higgins S."/>
            <person name="Loffler F."/>
        </authorList>
    </citation>
    <scope>NUCLEOTIDE SEQUENCE</scope>
</reference>
<name>A0A645G713_9ZZZZ</name>
<comment type="caution">
    <text evidence="1">The sequence shown here is derived from an EMBL/GenBank/DDBJ whole genome shotgun (WGS) entry which is preliminary data.</text>
</comment>
<dbReference type="AlphaFoldDB" id="A0A645G713"/>
<accession>A0A645G713</accession>
<evidence type="ECO:0000313" key="1">
    <source>
        <dbReference type="EMBL" id="MPN22435.1"/>
    </source>
</evidence>
<proteinExistence type="predicted"/>